<keyword evidence="1" id="KW-0175">Coiled coil</keyword>
<evidence type="ECO:0000256" key="1">
    <source>
        <dbReference type="SAM" id="Coils"/>
    </source>
</evidence>
<gene>
    <name evidence="2" type="ORF">POTOM_023134</name>
</gene>
<keyword evidence="3" id="KW-1185">Reference proteome</keyword>
<organism evidence="2 3">
    <name type="scientific">Populus tomentosa</name>
    <name type="common">Chinese white poplar</name>
    <dbReference type="NCBI Taxonomy" id="118781"/>
    <lineage>
        <taxon>Eukaryota</taxon>
        <taxon>Viridiplantae</taxon>
        <taxon>Streptophyta</taxon>
        <taxon>Embryophyta</taxon>
        <taxon>Tracheophyta</taxon>
        <taxon>Spermatophyta</taxon>
        <taxon>Magnoliopsida</taxon>
        <taxon>eudicotyledons</taxon>
        <taxon>Gunneridae</taxon>
        <taxon>Pentapetalae</taxon>
        <taxon>rosids</taxon>
        <taxon>fabids</taxon>
        <taxon>Malpighiales</taxon>
        <taxon>Salicaceae</taxon>
        <taxon>Saliceae</taxon>
        <taxon>Populus</taxon>
    </lineage>
</organism>
<dbReference type="Proteomes" id="UP000886885">
    <property type="component" value="Chromosome 6A"/>
</dbReference>
<evidence type="ECO:0000313" key="3">
    <source>
        <dbReference type="Proteomes" id="UP000886885"/>
    </source>
</evidence>
<dbReference type="PANTHER" id="PTHR45615">
    <property type="entry name" value="MYOSIN HEAVY CHAIN, NON-MUSCLE"/>
    <property type="match status" value="1"/>
</dbReference>
<dbReference type="OrthoDB" id="633301at2759"/>
<name>A0A8X7ZPL2_POPTO</name>
<accession>A0A8X7ZPL2</accession>
<feature type="coiled-coil region" evidence="1">
    <location>
        <begin position="122"/>
        <end position="226"/>
    </location>
</feature>
<dbReference type="AlphaFoldDB" id="A0A8X7ZPL2"/>
<proteinExistence type="predicted"/>
<feature type="coiled-coil region" evidence="1">
    <location>
        <begin position="266"/>
        <end position="336"/>
    </location>
</feature>
<protein>
    <submittedName>
        <fullName evidence="2">Uncharacterized protein</fullName>
    </submittedName>
</protein>
<evidence type="ECO:0000313" key="2">
    <source>
        <dbReference type="EMBL" id="KAG6771747.1"/>
    </source>
</evidence>
<reference evidence="2" key="1">
    <citation type="journal article" date="2020" name="bioRxiv">
        <title>Hybrid origin of Populus tomentosa Carr. identified through genome sequencing and phylogenomic analysis.</title>
        <authorList>
            <person name="An X."/>
            <person name="Gao K."/>
            <person name="Chen Z."/>
            <person name="Li J."/>
            <person name="Yang X."/>
            <person name="Yang X."/>
            <person name="Zhou J."/>
            <person name="Guo T."/>
            <person name="Zhao T."/>
            <person name="Huang S."/>
            <person name="Miao D."/>
            <person name="Khan W.U."/>
            <person name="Rao P."/>
            <person name="Ye M."/>
            <person name="Lei B."/>
            <person name="Liao W."/>
            <person name="Wang J."/>
            <person name="Ji L."/>
            <person name="Li Y."/>
            <person name="Guo B."/>
            <person name="Mustafa N.S."/>
            <person name="Li S."/>
            <person name="Yun Q."/>
            <person name="Keller S.R."/>
            <person name="Mao J."/>
            <person name="Zhang R."/>
            <person name="Strauss S.H."/>
        </authorList>
    </citation>
    <scope>NUCLEOTIDE SEQUENCE</scope>
    <source>
        <strain evidence="2">GM15</strain>
        <tissue evidence="2">Leaf</tissue>
    </source>
</reference>
<sequence>MVMSWTQRILMDIMINPKEQHRILGELFVSFVDKLSYVLTNNEPKKRFVFCHARLKLSAARFSVGLTAGDDPAFLKFCFAALAEKRVLKRKYIICFFSFVQTALQETIKHLQNETDSLTRTQDTFEETIKRLRDENDSHIQKEATLEETVKQLQNESASHTQKEASLEDTINQLRSVNNLCIQKEATFEDTIKQLKTENDSHLQKEADLEKRIVQLQSEKDFWLQKEAGFGEKLNHLQDEKAALASIGEKIRILESDKDSWTLSEVVELEDSRNSLVKENQQLKESISDLKLQLQNIDTSVSFANTSELGKLGAEKEELNSQIEAACALVDKLITENADLVEKSQEGVMYIVFKWVFTDGMHPPTFSQVNARVNELYIELDHQRTAASFSSATGRGVIVRNSELANGTHPMADSNANMTALGHKLESLEVEPAVVVQYSPEAGSGEIVQIPLDDNEVPDLEMQAAETDDKSGAVPLTDAPLIGAPFRLISFVAKYVSGGDLVNR</sequence>
<comment type="caution">
    <text evidence="2">The sequence shown here is derived from an EMBL/GenBank/DDBJ whole genome shotgun (WGS) entry which is preliminary data.</text>
</comment>
<dbReference type="PANTHER" id="PTHR45615:SF80">
    <property type="entry name" value="GRIP DOMAIN-CONTAINING PROTEIN"/>
    <property type="match status" value="1"/>
</dbReference>
<dbReference type="EMBL" id="JAAWWB010000011">
    <property type="protein sequence ID" value="KAG6771747.1"/>
    <property type="molecule type" value="Genomic_DNA"/>
</dbReference>